<dbReference type="EMBL" id="NMUH01000382">
    <property type="protein sequence ID" value="MQL78095.1"/>
    <property type="molecule type" value="Genomic_DNA"/>
</dbReference>
<evidence type="ECO:0000313" key="3">
    <source>
        <dbReference type="Proteomes" id="UP000652761"/>
    </source>
</evidence>
<feature type="region of interest" description="Disordered" evidence="1">
    <location>
        <begin position="60"/>
        <end position="79"/>
    </location>
</feature>
<reference evidence="2" key="1">
    <citation type="submission" date="2017-07" db="EMBL/GenBank/DDBJ databases">
        <title>Taro Niue Genome Assembly and Annotation.</title>
        <authorList>
            <person name="Atibalentja N."/>
            <person name="Keating K."/>
            <person name="Fields C.J."/>
        </authorList>
    </citation>
    <scope>NUCLEOTIDE SEQUENCE</scope>
    <source>
        <strain evidence="2">Niue_2</strain>
        <tissue evidence="2">Leaf</tissue>
    </source>
</reference>
<protein>
    <submittedName>
        <fullName evidence="2">Uncharacterized protein</fullName>
    </submittedName>
</protein>
<proteinExistence type="predicted"/>
<name>A0A843U3U0_COLES</name>
<evidence type="ECO:0000256" key="1">
    <source>
        <dbReference type="SAM" id="MobiDB-lite"/>
    </source>
</evidence>
<gene>
    <name evidence="2" type="ORF">Taro_010523</name>
</gene>
<keyword evidence="3" id="KW-1185">Reference proteome</keyword>
<evidence type="ECO:0000313" key="2">
    <source>
        <dbReference type="EMBL" id="MQL78095.1"/>
    </source>
</evidence>
<comment type="caution">
    <text evidence="2">The sequence shown here is derived from an EMBL/GenBank/DDBJ whole genome shotgun (WGS) entry which is preliminary data.</text>
</comment>
<sequence length="150" mass="17171">MHKSRGYNRLVDHVGIHDQRRLTEALDKDSLVRRKEYPMESPKIEIATWSCKDRDGVVRSGRQNATGVQSRPECDRSTVATRPQNATYRAVAFTGGLGKMFFRTPSPRVVLLAPGSCSHVQQRKEHAKESYHDYNYHRSYCHPKATPMSK</sequence>
<organism evidence="2 3">
    <name type="scientific">Colocasia esculenta</name>
    <name type="common">Wild taro</name>
    <name type="synonym">Arum esculentum</name>
    <dbReference type="NCBI Taxonomy" id="4460"/>
    <lineage>
        <taxon>Eukaryota</taxon>
        <taxon>Viridiplantae</taxon>
        <taxon>Streptophyta</taxon>
        <taxon>Embryophyta</taxon>
        <taxon>Tracheophyta</taxon>
        <taxon>Spermatophyta</taxon>
        <taxon>Magnoliopsida</taxon>
        <taxon>Liliopsida</taxon>
        <taxon>Araceae</taxon>
        <taxon>Aroideae</taxon>
        <taxon>Colocasieae</taxon>
        <taxon>Colocasia</taxon>
    </lineage>
</organism>
<accession>A0A843U3U0</accession>
<dbReference type="Proteomes" id="UP000652761">
    <property type="component" value="Unassembled WGS sequence"/>
</dbReference>
<dbReference type="AlphaFoldDB" id="A0A843U3U0"/>